<dbReference type="AlphaFoldDB" id="A0AAV6YIQ7"/>
<evidence type="ECO:0000313" key="1">
    <source>
        <dbReference type="EMBL" id="KAG8537007.1"/>
    </source>
</evidence>
<protein>
    <submittedName>
        <fullName evidence="1">Uncharacterized protein</fullName>
    </submittedName>
</protein>
<dbReference type="Proteomes" id="UP000824782">
    <property type="component" value="Unassembled WGS sequence"/>
</dbReference>
<evidence type="ECO:0000313" key="2">
    <source>
        <dbReference type="Proteomes" id="UP000824782"/>
    </source>
</evidence>
<dbReference type="EMBL" id="WNYA01034941">
    <property type="protein sequence ID" value="KAG8537007.1"/>
    <property type="molecule type" value="Genomic_DNA"/>
</dbReference>
<keyword evidence="2" id="KW-1185">Reference proteome</keyword>
<accession>A0AAV6YIQ7</accession>
<organism evidence="1 2">
    <name type="scientific">Engystomops pustulosus</name>
    <name type="common">Tungara frog</name>
    <name type="synonym">Physalaemus pustulosus</name>
    <dbReference type="NCBI Taxonomy" id="76066"/>
    <lineage>
        <taxon>Eukaryota</taxon>
        <taxon>Metazoa</taxon>
        <taxon>Chordata</taxon>
        <taxon>Craniata</taxon>
        <taxon>Vertebrata</taxon>
        <taxon>Euteleostomi</taxon>
        <taxon>Amphibia</taxon>
        <taxon>Batrachia</taxon>
        <taxon>Anura</taxon>
        <taxon>Neobatrachia</taxon>
        <taxon>Hyloidea</taxon>
        <taxon>Leptodactylidae</taxon>
        <taxon>Leiuperinae</taxon>
        <taxon>Engystomops</taxon>
    </lineage>
</organism>
<reference evidence="1" key="1">
    <citation type="thesis" date="2020" institute="ProQuest LLC" country="789 East Eisenhower Parkway, Ann Arbor, MI, USA">
        <title>Comparative Genomics and Chromosome Evolution.</title>
        <authorList>
            <person name="Mudd A.B."/>
        </authorList>
    </citation>
    <scope>NUCLEOTIDE SEQUENCE</scope>
    <source>
        <strain evidence="1">237g6f4</strain>
        <tissue evidence="1">Blood</tissue>
    </source>
</reference>
<name>A0AAV6YIQ7_ENGPU</name>
<sequence length="80" mass="8856">MLSYSVECSYNNDIPLVGQRQRSASISCTSLQVTAQETVTAPARCCSPLTHRHIVRSRLLSLLEAVITSFCYTNSKTVTF</sequence>
<comment type="caution">
    <text evidence="1">The sequence shown here is derived from an EMBL/GenBank/DDBJ whole genome shotgun (WGS) entry which is preliminary data.</text>
</comment>
<gene>
    <name evidence="1" type="ORF">GDO81_025230</name>
</gene>
<proteinExistence type="predicted"/>